<evidence type="ECO:0000313" key="6">
    <source>
        <dbReference type="EMBL" id="RVT60897.1"/>
    </source>
</evidence>
<name>A0A3S2UVX8_9BACI</name>
<dbReference type="SUPFAM" id="SSF50814">
    <property type="entry name" value="Lipocalins"/>
    <property type="match status" value="1"/>
</dbReference>
<evidence type="ECO:0000256" key="4">
    <source>
        <dbReference type="SAM" id="SignalP"/>
    </source>
</evidence>
<comment type="caution">
    <text evidence="6">The sequence shown here is derived from an EMBL/GenBank/DDBJ whole genome shotgun (WGS) entry which is preliminary data.</text>
</comment>
<sequence>MKRSLFILFNIMLLSIFLVACAGTKNQEQVTGAGETDSEVQEKKADNSDEVDINNLDVPEDIKVEGVADHYHTGDKIKLTAVLDGETEQDHWHWYSRENPNEDWKAVEGQETKEFTGEAAVNGLELKVVLFNNDDKPSAQSASVKILINDHGQDEVSKLIYKGIFEDSQVKDRPLSDWEGDWQSIYPYLLSGDLDEVFEHKAESGDMTAEEYKDYYTVGYKTDLERIVIKNNSVTFFENGQEYTGKYESDGYEILTYEKGNRGVRFIFKLVDGTENMPKYIQFSDHGIFPADSYHFHLYWGDDREKLLEEVTHWPTYYPSNLDANGIVNELLAH</sequence>
<dbReference type="GO" id="GO:0008270">
    <property type="term" value="F:zinc ion binding"/>
    <property type="evidence" value="ECO:0007669"/>
    <property type="project" value="InterPro"/>
</dbReference>
<dbReference type="AlphaFoldDB" id="A0A3S2UVX8"/>
<feature type="domain" description="ZinT" evidence="5">
    <location>
        <begin position="158"/>
        <end position="334"/>
    </location>
</feature>
<evidence type="ECO:0000256" key="2">
    <source>
        <dbReference type="ARBA" id="ARBA00022833"/>
    </source>
</evidence>
<dbReference type="PROSITE" id="PS51257">
    <property type="entry name" value="PROKAR_LIPOPROTEIN"/>
    <property type="match status" value="1"/>
</dbReference>
<protein>
    <submittedName>
        <fullName evidence="6">Metal-binding protein ZinT</fullName>
    </submittedName>
</protein>
<dbReference type="Gene3D" id="2.40.128.20">
    <property type="match status" value="1"/>
</dbReference>
<feature type="region of interest" description="Disordered" evidence="3">
    <location>
        <begin position="30"/>
        <end position="49"/>
    </location>
</feature>
<evidence type="ECO:0000256" key="1">
    <source>
        <dbReference type="ARBA" id="ARBA00022729"/>
    </source>
</evidence>
<proteinExistence type="predicted"/>
<evidence type="ECO:0000313" key="7">
    <source>
        <dbReference type="Proteomes" id="UP000288024"/>
    </source>
</evidence>
<dbReference type="Proteomes" id="UP000288024">
    <property type="component" value="Unassembled WGS sequence"/>
</dbReference>
<feature type="signal peptide" evidence="4">
    <location>
        <begin position="1"/>
        <end position="22"/>
    </location>
</feature>
<dbReference type="Pfam" id="PF09223">
    <property type="entry name" value="ZinT"/>
    <property type="match status" value="1"/>
</dbReference>
<organism evidence="6 7">
    <name type="scientific">Niallia taxi</name>
    <dbReference type="NCBI Taxonomy" id="2499688"/>
    <lineage>
        <taxon>Bacteria</taxon>
        <taxon>Bacillati</taxon>
        <taxon>Bacillota</taxon>
        <taxon>Bacilli</taxon>
        <taxon>Bacillales</taxon>
        <taxon>Bacillaceae</taxon>
        <taxon>Niallia</taxon>
    </lineage>
</organism>
<dbReference type="RefSeq" id="WP_127739369.1">
    <property type="nucleotide sequence ID" value="NZ_CP196003.1"/>
</dbReference>
<reference evidence="6 7" key="1">
    <citation type="submission" date="2019-01" db="EMBL/GenBank/DDBJ databases">
        <title>Bacillus sp. M5HDSG1-1, whole genome shotgun sequence.</title>
        <authorList>
            <person name="Tuo L."/>
        </authorList>
    </citation>
    <scope>NUCLEOTIDE SEQUENCE [LARGE SCALE GENOMIC DNA]</scope>
    <source>
        <strain evidence="6 7">M5HDSG1-1</strain>
    </source>
</reference>
<dbReference type="EMBL" id="RZTZ01000006">
    <property type="protein sequence ID" value="RVT60897.1"/>
    <property type="molecule type" value="Genomic_DNA"/>
</dbReference>
<accession>A0A3S2UVX8</accession>
<evidence type="ECO:0000259" key="5">
    <source>
        <dbReference type="Pfam" id="PF09223"/>
    </source>
</evidence>
<gene>
    <name evidence="6" type="ORF">EM808_16905</name>
</gene>
<keyword evidence="2" id="KW-0862">Zinc</keyword>
<keyword evidence="7" id="KW-1185">Reference proteome</keyword>
<evidence type="ECO:0000256" key="3">
    <source>
        <dbReference type="SAM" id="MobiDB-lite"/>
    </source>
</evidence>
<dbReference type="InterPro" id="IPR015304">
    <property type="entry name" value="ZinT_dom"/>
</dbReference>
<feature type="chain" id="PRO_5018671030" evidence="4">
    <location>
        <begin position="23"/>
        <end position="334"/>
    </location>
</feature>
<keyword evidence="1 4" id="KW-0732">Signal</keyword>
<dbReference type="InterPro" id="IPR012674">
    <property type="entry name" value="Calycin"/>
</dbReference>